<dbReference type="Proteomes" id="UP000288805">
    <property type="component" value="Unassembled WGS sequence"/>
</dbReference>
<organism evidence="5 6">
    <name type="scientific">Vitis vinifera</name>
    <name type="common">Grape</name>
    <dbReference type="NCBI Taxonomy" id="29760"/>
    <lineage>
        <taxon>Eukaryota</taxon>
        <taxon>Viridiplantae</taxon>
        <taxon>Streptophyta</taxon>
        <taxon>Embryophyta</taxon>
        <taxon>Tracheophyta</taxon>
        <taxon>Spermatophyta</taxon>
        <taxon>Magnoliopsida</taxon>
        <taxon>eudicotyledons</taxon>
        <taxon>Gunneridae</taxon>
        <taxon>Pentapetalae</taxon>
        <taxon>rosids</taxon>
        <taxon>Vitales</taxon>
        <taxon>Vitaceae</taxon>
        <taxon>Viteae</taxon>
        <taxon>Vitis</taxon>
    </lineage>
</organism>
<dbReference type="InterPro" id="IPR013103">
    <property type="entry name" value="RVT_2"/>
</dbReference>
<evidence type="ECO:0000256" key="1">
    <source>
        <dbReference type="ARBA" id="ARBA00022723"/>
    </source>
</evidence>
<feature type="domain" description="Integrase catalytic" evidence="4">
    <location>
        <begin position="344"/>
        <end position="521"/>
    </location>
</feature>
<dbReference type="Pfam" id="PF07727">
    <property type="entry name" value="RVT_2"/>
    <property type="match status" value="1"/>
</dbReference>
<dbReference type="InterPro" id="IPR012337">
    <property type="entry name" value="RNaseH-like_sf"/>
</dbReference>
<protein>
    <submittedName>
        <fullName evidence="5">Retrovirus-related Pol polyprotein from transposon TNT 1-94</fullName>
    </submittedName>
</protein>
<dbReference type="AlphaFoldDB" id="A0A438FBG2"/>
<evidence type="ECO:0000256" key="2">
    <source>
        <dbReference type="ARBA" id="ARBA00022801"/>
    </source>
</evidence>
<keyword evidence="1" id="KW-0479">Metal-binding</keyword>
<dbReference type="PROSITE" id="PS50994">
    <property type="entry name" value="INTEGRASE"/>
    <property type="match status" value="1"/>
</dbReference>
<reference evidence="5 6" key="1">
    <citation type="journal article" date="2018" name="PLoS Genet.">
        <title>Population sequencing reveals clonal diversity and ancestral inbreeding in the grapevine cultivar Chardonnay.</title>
        <authorList>
            <person name="Roach M.J."/>
            <person name="Johnson D.L."/>
            <person name="Bohlmann J."/>
            <person name="van Vuuren H.J."/>
            <person name="Jones S.J."/>
            <person name="Pretorius I.S."/>
            <person name="Schmidt S.A."/>
            <person name="Borneman A.R."/>
        </authorList>
    </citation>
    <scope>NUCLEOTIDE SEQUENCE [LARGE SCALE GENOMIC DNA]</scope>
    <source>
        <strain evidence="6">cv. Chardonnay</strain>
        <tissue evidence="5">Leaf</tissue>
    </source>
</reference>
<dbReference type="CDD" id="cd09272">
    <property type="entry name" value="RNase_HI_RT_Ty1"/>
    <property type="match status" value="1"/>
</dbReference>
<dbReference type="InterPro" id="IPR039537">
    <property type="entry name" value="Retrotran_Ty1/copia-like"/>
</dbReference>
<name>A0A438FBG2_VITVI</name>
<dbReference type="Gene3D" id="3.30.420.10">
    <property type="entry name" value="Ribonuclease H-like superfamily/Ribonuclease H"/>
    <property type="match status" value="1"/>
</dbReference>
<dbReference type="EMBL" id="QGNW01001057">
    <property type="protein sequence ID" value="RVW57296.1"/>
    <property type="molecule type" value="Genomic_DNA"/>
</dbReference>
<dbReference type="SUPFAM" id="SSF56672">
    <property type="entry name" value="DNA/RNA polymerases"/>
    <property type="match status" value="1"/>
</dbReference>
<accession>A0A438FBG2</accession>
<sequence length="1059" mass="120085">MAEEAGKASGIEKFDGTDFAYWRMHIEDYLYGRKLHLPLLGTKPESMKAEEWALLDRQVLGVIRLTLSRSVAHVVKEKTTADLMKALSEIDFDDEIRALIVLASLPNSWEAMRMVVSNSTGKEKLKYNDIRDLILAEEIRRRDADQIPEILIGTEANLDQANKYNAGIVGKQVTLKGNAKALRRRMKMILLMLASFHTTSHQEIIQNYVAGDFRKVYLADSSALDVMGLGDVRISFPMGLFGYWRRTCNTICWWYLEGYKGARVLARGKKTDTLYMTSCPRDTIAVADASTDTSLWHRRLGHMSEKGMKMLLSKGKLPELKSIDFDMCESCILGKQKKVSFLKTGRTPKAEKLELVHTDLWGPSPVASLGGSRYYITFIDDSSRKVWVYFLKNKSDVFETFKKWKAMVETETGLKVKCLRSDNGGEYIDRGFNEYCAAQGIRMEMTILRTPQQNGVAERMNRTLNERARSDVTEIDQKKSEFVNLDELTESTVQKGGEEDKENVNSQVDLSTPVAEVRRSSRNIRPPQRYSPVLNYLLLTDGGEPECYDEALQDENSSKWELAMKDEMDSLLGNQTWELTELPVGKKALHNKWVYRIKNEHDGSKRYKARLVVKGFQQKEGIDYTEIFSPVVKMSTIRLVLGMVAAENLHLEQLDVKTAFLHGDLEEDLYMIQPEGFIVQGQENLVCKLRKSLYGLNKAPRQWYKKFDNFMHRIGFKRCEADHCCYVKSFDNSYIILLLYVDDMLIVGSDIEKINNLKKQLSKQFAMKDLGAAKQILGMRIIRDKANGTLKLSQSEYVKKVLSRFNMNEAKPVSTPLGSHFKLSKEQSPKTEEERDHMSKVPYASAIGSLMYAMVCTRPDIAHAVGVVSRFMSRPGKQHWEAVKWILRYLKGSLDTCLCFTGASLKLQGYVDADFAGDIDSRKSTTGFVFTLGGTAISWTSNLQKIVTLSTTEAEYVAATEAGKEMIWLHGFLDELGKKQEMGILHSDSQSAIFLAKNSAFHSKSKHIQTKYHFIRYLVEDKLVILEKICGSKNPADMLTKGVTIEKLKLCAASIGLLA</sequence>
<proteinExistence type="predicted"/>
<dbReference type="GO" id="GO:0016787">
    <property type="term" value="F:hydrolase activity"/>
    <property type="evidence" value="ECO:0007669"/>
    <property type="project" value="UniProtKB-KW"/>
</dbReference>
<evidence type="ECO:0000313" key="5">
    <source>
        <dbReference type="EMBL" id="RVW57296.1"/>
    </source>
</evidence>
<dbReference type="InterPro" id="IPR025724">
    <property type="entry name" value="GAG-pre-integrase_dom"/>
</dbReference>
<keyword evidence="2" id="KW-0378">Hydrolase</keyword>
<comment type="caution">
    <text evidence="5">The sequence shown here is derived from an EMBL/GenBank/DDBJ whole genome shotgun (WGS) entry which is preliminary data.</text>
</comment>
<dbReference type="PANTHER" id="PTHR42648">
    <property type="entry name" value="TRANSPOSASE, PUTATIVE-RELATED"/>
    <property type="match status" value="1"/>
</dbReference>
<dbReference type="InterPro" id="IPR036397">
    <property type="entry name" value="RNaseH_sf"/>
</dbReference>
<dbReference type="InterPro" id="IPR043502">
    <property type="entry name" value="DNA/RNA_pol_sf"/>
</dbReference>
<dbReference type="Pfam" id="PF00665">
    <property type="entry name" value="rve"/>
    <property type="match status" value="1"/>
</dbReference>
<evidence type="ECO:0000259" key="4">
    <source>
        <dbReference type="PROSITE" id="PS50994"/>
    </source>
</evidence>
<evidence type="ECO:0000313" key="6">
    <source>
        <dbReference type="Proteomes" id="UP000288805"/>
    </source>
</evidence>
<gene>
    <name evidence="5" type="primary">POLX_2610</name>
    <name evidence="5" type="ORF">CK203_079240</name>
</gene>
<feature type="region of interest" description="Disordered" evidence="3">
    <location>
        <begin position="816"/>
        <end position="838"/>
    </location>
</feature>
<feature type="compositionally biased region" description="Basic and acidic residues" evidence="3">
    <location>
        <begin position="823"/>
        <end position="838"/>
    </location>
</feature>
<dbReference type="SUPFAM" id="SSF53098">
    <property type="entry name" value="Ribonuclease H-like"/>
    <property type="match status" value="1"/>
</dbReference>
<dbReference type="PANTHER" id="PTHR42648:SF28">
    <property type="entry name" value="TRANSPOSON-ENCODED PROTEIN WITH RIBONUCLEASE H-LIKE AND RETROVIRUS ZINC FINGER-LIKE DOMAINS"/>
    <property type="match status" value="1"/>
</dbReference>
<dbReference type="GO" id="GO:0015074">
    <property type="term" value="P:DNA integration"/>
    <property type="evidence" value="ECO:0007669"/>
    <property type="project" value="InterPro"/>
</dbReference>
<dbReference type="InterPro" id="IPR001584">
    <property type="entry name" value="Integrase_cat-core"/>
</dbReference>
<dbReference type="GO" id="GO:0003676">
    <property type="term" value="F:nucleic acid binding"/>
    <property type="evidence" value="ECO:0007669"/>
    <property type="project" value="InterPro"/>
</dbReference>
<evidence type="ECO:0000256" key="3">
    <source>
        <dbReference type="SAM" id="MobiDB-lite"/>
    </source>
</evidence>
<dbReference type="GO" id="GO:0046872">
    <property type="term" value="F:metal ion binding"/>
    <property type="evidence" value="ECO:0007669"/>
    <property type="project" value="UniProtKB-KW"/>
</dbReference>
<dbReference type="Pfam" id="PF13976">
    <property type="entry name" value="gag_pre-integrs"/>
    <property type="match status" value="1"/>
</dbReference>